<dbReference type="EMBL" id="VSSQ01010121">
    <property type="protein sequence ID" value="MPM43488.1"/>
    <property type="molecule type" value="Genomic_DNA"/>
</dbReference>
<feature type="coiled-coil region" evidence="2">
    <location>
        <begin position="17"/>
        <end position="44"/>
    </location>
</feature>
<dbReference type="GO" id="GO:0052693">
    <property type="term" value="F:epoxyqueuosine reductase activity"/>
    <property type="evidence" value="ECO:0007669"/>
    <property type="project" value="UniProtKB-EC"/>
</dbReference>
<proteinExistence type="predicted"/>
<gene>
    <name evidence="4" type="primary">queG_36</name>
    <name evidence="4" type="ORF">SDC9_90163</name>
</gene>
<dbReference type="AlphaFoldDB" id="A0A644ZSV9"/>
<dbReference type="EC" id="1.17.99.6" evidence="4"/>
<protein>
    <submittedName>
        <fullName evidence="4">Epoxyqueuosine reductase</fullName>
        <ecNumber evidence="4">1.17.99.6</ecNumber>
    </submittedName>
</protein>
<organism evidence="4">
    <name type="scientific">bioreactor metagenome</name>
    <dbReference type="NCBI Taxonomy" id="1076179"/>
    <lineage>
        <taxon>unclassified sequences</taxon>
        <taxon>metagenomes</taxon>
        <taxon>ecological metagenomes</taxon>
    </lineage>
</organism>
<dbReference type="PROSITE" id="PS51379">
    <property type="entry name" value="4FE4S_FER_2"/>
    <property type="match status" value="1"/>
</dbReference>
<name>A0A644ZSV9_9ZZZZ</name>
<keyword evidence="1" id="KW-0004">4Fe-4S</keyword>
<dbReference type="Pfam" id="PF13484">
    <property type="entry name" value="Fer4_16"/>
    <property type="match status" value="1"/>
</dbReference>
<evidence type="ECO:0000313" key="4">
    <source>
        <dbReference type="EMBL" id="MPM43488.1"/>
    </source>
</evidence>
<dbReference type="GO" id="GO:0051539">
    <property type="term" value="F:4 iron, 4 sulfur cluster binding"/>
    <property type="evidence" value="ECO:0007669"/>
    <property type="project" value="UniProtKB-KW"/>
</dbReference>
<keyword evidence="2" id="KW-0175">Coiled coil</keyword>
<evidence type="ECO:0000256" key="2">
    <source>
        <dbReference type="SAM" id="Coils"/>
    </source>
</evidence>
<keyword evidence="1" id="KW-0479">Metal-binding</keyword>
<keyword evidence="1" id="KW-0408">Iron</keyword>
<dbReference type="PANTHER" id="PTHR30002:SF4">
    <property type="entry name" value="EPOXYQUEUOSINE REDUCTASE"/>
    <property type="match status" value="1"/>
</dbReference>
<dbReference type="InterPro" id="IPR004453">
    <property type="entry name" value="QueG"/>
</dbReference>
<dbReference type="InterPro" id="IPR017896">
    <property type="entry name" value="4Fe4S_Fe-S-bd"/>
</dbReference>
<dbReference type="PANTHER" id="PTHR30002">
    <property type="entry name" value="EPOXYQUEUOSINE REDUCTASE"/>
    <property type="match status" value="1"/>
</dbReference>
<evidence type="ECO:0000256" key="1">
    <source>
        <dbReference type="ARBA" id="ARBA00022485"/>
    </source>
</evidence>
<dbReference type="GO" id="GO:0008616">
    <property type="term" value="P:tRNA queuosine(34) biosynthetic process"/>
    <property type="evidence" value="ECO:0007669"/>
    <property type="project" value="InterPro"/>
</dbReference>
<sequence length="305" mass="35212">MLTYIQEALAGQGHKAAMTGIDILEKLQEDLRNLQNKEKLNDYQNRLIEERYDWELPKVDFEIKSILLVGKKNTITKLKFEYKGKEIPVIMPPGYNEYFDAPDRIEHFMQQLLGEKGYKCKATPMLPNKLLAARSGFAKYGRNNIVYIDGMGSFCQVYLFYTDIPVEEHPFSEELIMKRCATCGACIKVCPTGAIMKDRFLLDSKRCLTFLNENGGYPFPAWVDPKIHHALYGCNRCQEICPANREQLMNPVEEVLFSEEETKILLEGESIDTFPDRLKNEIKRLNIEEYLSVVPRNLNAIFDQS</sequence>
<dbReference type="Gene3D" id="3.30.70.20">
    <property type="match status" value="1"/>
</dbReference>
<dbReference type="PROSITE" id="PS00198">
    <property type="entry name" value="4FE4S_FER_1"/>
    <property type="match status" value="1"/>
</dbReference>
<reference evidence="4" key="1">
    <citation type="submission" date="2019-08" db="EMBL/GenBank/DDBJ databases">
        <authorList>
            <person name="Kucharzyk K."/>
            <person name="Murdoch R.W."/>
            <person name="Higgins S."/>
            <person name="Loffler F."/>
        </authorList>
    </citation>
    <scope>NUCLEOTIDE SEQUENCE</scope>
</reference>
<keyword evidence="4" id="KW-0560">Oxidoreductase</keyword>
<evidence type="ECO:0000259" key="3">
    <source>
        <dbReference type="PROSITE" id="PS51379"/>
    </source>
</evidence>
<dbReference type="InterPro" id="IPR017900">
    <property type="entry name" value="4Fe4S_Fe_S_CS"/>
</dbReference>
<keyword evidence="1" id="KW-0411">Iron-sulfur</keyword>
<feature type="domain" description="4Fe-4S ferredoxin-type" evidence="3">
    <location>
        <begin position="171"/>
        <end position="200"/>
    </location>
</feature>
<accession>A0A644ZSV9</accession>
<comment type="caution">
    <text evidence="4">The sequence shown here is derived from an EMBL/GenBank/DDBJ whole genome shotgun (WGS) entry which is preliminary data.</text>
</comment>
<dbReference type="SUPFAM" id="SSF54862">
    <property type="entry name" value="4Fe-4S ferredoxins"/>
    <property type="match status" value="1"/>
</dbReference>